<name>A0A806KJM0_9BACT</name>
<protein>
    <submittedName>
        <fullName evidence="1">Uncharacterized protein</fullName>
    </submittedName>
</protein>
<accession>A0A806KJM0</accession>
<dbReference type="AlphaFoldDB" id="A0A806KJM0"/>
<sequence length="43" mass="5196">MNRITQKITLWIGKPYQEETPLEGSLFYKYEKENMPFLRAALF</sequence>
<proteinExistence type="predicted"/>
<organism evidence="1">
    <name type="scientific">uncultured bacterium contig00026</name>
    <dbReference type="NCBI Taxonomy" id="1181515"/>
    <lineage>
        <taxon>Bacteria</taxon>
        <taxon>environmental samples</taxon>
    </lineage>
</organism>
<evidence type="ECO:0000313" key="1">
    <source>
        <dbReference type="EMBL" id="AGS51650.1"/>
    </source>
</evidence>
<dbReference type="EMBL" id="JQ844167">
    <property type="protein sequence ID" value="AGS51650.1"/>
    <property type="molecule type" value="Genomic_DNA"/>
</dbReference>
<reference evidence="1" key="1">
    <citation type="submission" date="2012-03" db="EMBL/GenBank/DDBJ databases">
        <title>Functional metagenomics reveals considerable lignocellulase gene clusters in the gut microbiome of a wood-feeding higher termite.</title>
        <authorList>
            <person name="Liu N."/>
        </authorList>
    </citation>
    <scope>NUCLEOTIDE SEQUENCE</scope>
</reference>